<evidence type="ECO:0000259" key="4">
    <source>
        <dbReference type="Pfam" id="PF08541"/>
    </source>
</evidence>
<dbReference type="Gene3D" id="3.40.47.10">
    <property type="match status" value="2"/>
</dbReference>
<dbReference type="Pfam" id="PF08545">
    <property type="entry name" value="ACP_syn_III"/>
    <property type="match status" value="1"/>
</dbReference>
<dbReference type="InterPro" id="IPR016039">
    <property type="entry name" value="Thiolase-like"/>
</dbReference>
<evidence type="ECO:0000259" key="5">
    <source>
        <dbReference type="Pfam" id="PF08545"/>
    </source>
</evidence>
<keyword evidence="3" id="KW-0012">Acyltransferase</keyword>
<keyword evidence="1" id="KW-0963">Cytoplasm</keyword>
<reference evidence="6 7" key="1">
    <citation type="submission" date="2019-12" db="EMBL/GenBank/DDBJ databases">
        <title>Genome sequence of Streptomyces bambusae.</title>
        <authorList>
            <person name="Bansal K."/>
            <person name="Choksket S."/>
            <person name="Korpole S."/>
            <person name="Patil P.B."/>
        </authorList>
    </citation>
    <scope>NUCLEOTIDE SEQUENCE [LARGE SCALE GENOMIC DNA]</scope>
    <source>
        <strain evidence="6 7">SK60</strain>
    </source>
</reference>
<dbReference type="Pfam" id="PF08541">
    <property type="entry name" value="ACP_syn_III_C"/>
    <property type="match status" value="1"/>
</dbReference>
<feature type="domain" description="Beta-ketoacyl-[acyl-carrier-protein] synthase III C-terminal" evidence="4">
    <location>
        <begin position="254"/>
        <end position="323"/>
    </location>
</feature>
<dbReference type="PANTHER" id="PTHR34069:SF2">
    <property type="entry name" value="BETA-KETOACYL-[ACYL-CARRIER-PROTEIN] SYNTHASE III"/>
    <property type="match status" value="1"/>
</dbReference>
<gene>
    <name evidence="6" type="ORF">GPJ59_29895</name>
</gene>
<dbReference type="PANTHER" id="PTHR34069">
    <property type="entry name" value="3-OXOACYL-[ACYL-CARRIER-PROTEIN] SYNTHASE 3"/>
    <property type="match status" value="1"/>
</dbReference>
<keyword evidence="7" id="KW-1185">Reference proteome</keyword>
<evidence type="ECO:0000313" key="7">
    <source>
        <dbReference type="Proteomes" id="UP000812013"/>
    </source>
</evidence>
<name>A0ABS6ZE24_9ACTN</name>
<sequence>MTDTPTTLFLAGTGTALPGPPVDNTSLGKLFGISEEWIDLFVGTRTRHFCWDLGTGTLTHSLADLCAEAAGRALDTSGLAPADMDFLVLTTATPDTLLPTTATVVADRLGLSHLPVYQLQAGCSGAVQALDVARALLAAGHRAGLVVGGDVTDRFLDAQRDPVSLPTEELVNYVLFGDGAGAAVVTAEPAGDAVAVRGLLHRFTGRGRAPGQIVDWQGTARQDHTRRMLFEDYKAIEENVPLMAAEIFRELLGTAGWTREDVDYLLPPQLSARMTARITEHLGVPELTEISCVAETGNTGNALPLIQLDRLAAAMDEGERALAVVVESSKWIRAGLALERLAETDTAR</sequence>
<dbReference type="InterPro" id="IPR013751">
    <property type="entry name" value="ACP_syn_III_N"/>
</dbReference>
<feature type="domain" description="Beta-ketoacyl-[acyl-carrier-protein] synthase III N-terminal" evidence="5">
    <location>
        <begin position="119"/>
        <end position="189"/>
    </location>
</feature>
<evidence type="ECO:0000256" key="2">
    <source>
        <dbReference type="ARBA" id="ARBA00022679"/>
    </source>
</evidence>
<evidence type="ECO:0000256" key="3">
    <source>
        <dbReference type="ARBA" id="ARBA00023315"/>
    </source>
</evidence>
<dbReference type="SUPFAM" id="SSF53901">
    <property type="entry name" value="Thiolase-like"/>
    <property type="match status" value="2"/>
</dbReference>
<proteinExistence type="predicted"/>
<comment type="caution">
    <text evidence="6">The sequence shown here is derived from an EMBL/GenBank/DDBJ whole genome shotgun (WGS) entry which is preliminary data.</text>
</comment>
<dbReference type="EMBL" id="WTFF01000321">
    <property type="protein sequence ID" value="MBW5485966.1"/>
    <property type="molecule type" value="Genomic_DNA"/>
</dbReference>
<dbReference type="InterPro" id="IPR013747">
    <property type="entry name" value="ACP_syn_III_C"/>
</dbReference>
<keyword evidence="2" id="KW-0808">Transferase</keyword>
<protein>
    <submittedName>
        <fullName evidence="6">3-oxoacyl-ACP synthase</fullName>
    </submittedName>
</protein>
<evidence type="ECO:0000256" key="1">
    <source>
        <dbReference type="ARBA" id="ARBA00022490"/>
    </source>
</evidence>
<accession>A0ABS6ZE24</accession>
<dbReference type="RefSeq" id="WP_219671053.1">
    <property type="nucleotide sequence ID" value="NZ_WTFF01000321.1"/>
</dbReference>
<organism evidence="6 7">
    <name type="scientific">Streptomyces bambusae</name>
    <dbReference type="NCBI Taxonomy" id="1550616"/>
    <lineage>
        <taxon>Bacteria</taxon>
        <taxon>Bacillati</taxon>
        <taxon>Actinomycetota</taxon>
        <taxon>Actinomycetes</taxon>
        <taxon>Kitasatosporales</taxon>
        <taxon>Streptomycetaceae</taxon>
        <taxon>Streptomyces</taxon>
    </lineage>
</organism>
<dbReference type="Proteomes" id="UP000812013">
    <property type="component" value="Unassembled WGS sequence"/>
</dbReference>
<evidence type="ECO:0000313" key="6">
    <source>
        <dbReference type="EMBL" id="MBW5485966.1"/>
    </source>
</evidence>